<comment type="caution">
    <text evidence="2">The sequence shown here is derived from an EMBL/GenBank/DDBJ whole genome shotgun (WGS) entry which is preliminary data.</text>
</comment>
<proteinExistence type="predicted"/>
<reference evidence="2 3" key="1">
    <citation type="submission" date="2018-08" db="EMBL/GenBank/DDBJ databases">
        <title>Henriciella mobilis sp. nov., isolated from seawater.</title>
        <authorList>
            <person name="Cheng H."/>
            <person name="Wu Y.-H."/>
            <person name="Xu X.-W."/>
            <person name="Guo L.-L."/>
        </authorList>
    </citation>
    <scope>NUCLEOTIDE SEQUENCE [LARGE SCALE GENOMIC DNA]</scope>
    <source>
        <strain evidence="2 3">CCUG66934</strain>
    </source>
</reference>
<dbReference type="Proteomes" id="UP000265431">
    <property type="component" value="Unassembled WGS sequence"/>
</dbReference>
<dbReference type="Pfam" id="PF19802">
    <property type="entry name" value="DUF6285"/>
    <property type="match status" value="1"/>
</dbReference>
<organism evidence="2 3">
    <name type="scientific">Henriciella barbarensis</name>
    <dbReference type="NCBI Taxonomy" id="86342"/>
    <lineage>
        <taxon>Bacteria</taxon>
        <taxon>Pseudomonadati</taxon>
        <taxon>Pseudomonadota</taxon>
        <taxon>Alphaproteobacteria</taxon>
        <taxon>Hyphomonadales</taxon>
        <taxon>Hyphomonadaceae</taxon>
        <taxon>Henriciella</taxon>
    </lineage>
</organism>
<gene>
    <name evidence="2" type="ORF">D1224_10550</name>
</gene>
<name>A0A399R456_9PROT</name>
<keyword evidence="3" id="KW-1185">Reference proteome</keyword>
<dbReference type="AlphaFoldDB" id="A0A399R456"/>
<dbReference type="RefSeq" id="WP_119379826.1">
    <property type="nucleotide sequence ID" value="NZ_QWGB01000005.1"/>
</dbReference>
<evidence type="ECO:0000313" key="3">
    <source>
        <dbReference type="Proteomes" id="UP000265431"/>
    </source>
</evidence>
<protein>
    <recommendedName>
        <fullName evidence="1">DUF6285 domain-containing protein</fullName>
    </recommendedName>
</protein>
<sequence length="123" mass="13753">MNNRSKISELIGVVSHYLKEELRPELDGRHAFLTLVASNLLDSLARETVSGDEAALGEHARLRQLLGVEGNIDELNAELCRRINRGELNENSQDLMAHLSATTLDRLAIEQPTYEAYGRERGI</sequence>
<dbReference type="OrthoDB" id="8854461at2"/>
<evidence type="ECO:0000259" key="1">
    <source>
        <dbReference type="Pfam" id="PF19802"/>
    </source>
</evidence>
<evidence type="ECO:0000313" key="2">
    <source>
        <dbReference type="EMBL" id="RIJ24637.1"/>
    </source>
</evidence>
<feature type="domain" description="DUF6285" evidence="1">
    <location>
        <begin position="24"/>
        <end position="114"/>
    </location>
</feature>
<accession>A0A399R456</accession>
<dbReference type="EMBL" id="QWGB01000005">
    <property type="protein sequence ID" value="RIJ24637.1"/>
    <property type="molecule type" value="Genomic_DNA"/>
</dbReference>
<dbReference type="InterPro" id="IPR046252">
    <property type="entry name" value="DUF6285"/>
</dbReference>